<evidence type="ECO:0000313" key="1">
    <source>
        <dbReference type="EMBL" id="KAK2176801.1"/>
    </source>
</evidence>
<dbReference type="AlphaFoldDB" id="A0AAD9NQF6"/>
<evidence type="ECO:0000313" key="2">
    <source>
        <dbReference type="Proteomes" id="UP001209878"/>
    </source>
</evidence>
<dbReference type="Proteomes" id="UP001209878">
    <property type="component" value="Unassembled WGS sequence"/>
</dbReference>
<proteinExistence type="predicted"/>
<accession>A0AAD9NQF6</accession>
<organism evidence="1 2">
    <name type="scientific">Ridgeia piscesae</name>
    <name type="common">Tubeworm</name>
    <dbReference type="NCBI Taxonomy" id="27915"/>
    <lineage>
        <taxon>Eukaryota</taxon>
        <taxon>Metazoa</taxon>
        <taxon>Spiralia</taxon>
        <taxon>Lophotrochozoa</taxon>
        <taxon>Annelida</taxon>
        <taxon>Polychaeta</taxon>
        <taxon>Sedentaria</taxon>
        <taxon>Canalipalpata</taxon>
        <taxon>Sabellida</taxon>
        <taxon>Siboglinidae</taxon>
        <taxon>Ridgeia</taxon>
    </lineage>
</organism>
<dbReference type="EMBL" id="JAODUO010000639">
    <property type="protein sequence ID" value="KAK2176801.1"/>
    <property type="molecule type" value="Genomic_DNA"/>
</dbReference>
<protein>
    <submittedName>
        <fullName evidence="1">Uncharacterized protein</fullName>
    </submittedName>
</protein>
<comment type="caution">
    <text evidence="1">The sequence shown here is derived from an EMBL/GenBank/DDBJ whole genome shotgun (WGS) entry which is preliminary data.</text>
</comment>
<sequence>MYLGTARGYQTTRRYCLVLSKIEKPLQKHRWCVLVVFSVALIYVLARRDNYADPPIVTDESAATARPRGKAQGAMTITSRPVIKHEGDSTDTVRAIGEYDREKAPDIMAALLKGADDSVASDTRVRPGEPSTLIHQTPEKLPALNAKPDQKSGLQSSSAYRVIVNTPCVVILAGNQSHKRYAVFSANSDDKDYTYAFLLPLTTMSWRRIGYGSIVLIVGRLQDWRDVPLTNYILECTLSQGAIVVFLQGAAAGNSVMLSQTSRLFAAALVPLNDTSQTVLVTSDADIWPVDEHLYTIESNITSVRSINAFCCGEFLHRGHTYRMLPLTNIVATVATWRMLIRQKGALPSCPDDIVAYFAREFGELARRGVRKGENEGWFMDQHMASLWLVDWKRQHGNESVRYVRRDIARDRIDSNRWFPYVIRDLKDAHVLLVTHTDAVWRRVRPLLKLLYGLTSTEFLWCEQYRDGFLRRFSPM</sequence>
<gene>
    <name evidence="1" type="ORF">NP493_639g01034</name>
</gene>
<reference evidence="1" key="1">
    <citation type="journal article" date="2023" name="Mol. Biol. Evol.">
        <title>Third-Generation Sequencing Reveals the Adaptive Role of the Epigenome in Three Deep-Sea Polychaetes.</title>
        <authorList>
            <person name="Perez M."/>
            <person name="Aroh O."/>
            <person name="Sun Y."/>
            <person name="Lan Y."/>
            <person name="Juniper S.K."/>
            <person name="Young C.R."/>
            <person name="Angers B."/>
            <person name="Qian P.Y."/>
        </authorList>
    </citation>
    <scope>NUCLEOTIDE SEQUENCE</scope>
    <source>
        <strain evidence="1">R07B-5</strain>
    </source>
</reference>
<keyword evidence="2" id="KW-1185">Reference proteome</keyword>
<name>A0AAD9NQF6_RIDPI</name>